<dbReference type="Gene3D" id="3.40.50.2300">
    <property type="match status" value="1"/>
</dbReference>
<accession>A0A172TTV6</accession>
<name>A0A172TTV6_9BACT</name>
<feature type="domain" description="Response regulatory" evidence="2">
    <location>
        <begin position="7"/>
        <end position="129"/>
    </location>
</feature>
<dbReference type="AlphaFoldDB" id="A0A172TTV6"/>
<keyword evidence="1" id="KW-0597">Phosphoprotein</keyword>
<dbReference type="InterPro" id="IPR001789">
    <property type="entry name" value="Sig_transdc_resp-reg_receiver"/>
</dbReference>
<evidence type="ECO:0000313" key="4">
    <source>
        <dbReference type="Proteomes" id="UP000077177"/>
    </source>
</evidence>
<dbReference type="EMBL" id="CP011390">
    <property type="protein sequence ID" value="ANE50432.1"/>
    <property type="molecule type" value="Genomic_DNA"/>
</dbReference>
<keyword evidence="4" id="KW-1185">Reference proteome</keyword>
<evidence type="ECO:0000313" key="3">
    <source>
        <dbReference type="EMBL" id="ANE50432.1"/>
    </source>
</evidence>
<dbReference type="InterPro" id="IPR011006">
    <property type="entry name" value="CheY-like_superfamily"/>
</dbReference>
<dbReference type="KEGG" id="fla:SY85_07930"/>
<dbReference type="InterPro" id="IPR052893">
    <property type="entry name" value="TCS_response_regulator"/>
</dbReference>
<dbReference type="Pfam" id="PF00072">
    <property type="entry name" value="Response_reg"/>
    <property type="match status" value="1"/>
</dbReference>
<dbReference type="PROSITE" id="PS50110">
    <property type="entry name" value="RESPONSE_REGULATORY"/>
    <property type="match status" value="1"/>
</dbReference>
<dbReference type="STRING" id="1492898.SY85_07930"/>
<dbReference type="OrthoDB" id="669339at2"/>
<sequence length="134" mass="15100">MHVIPRTILCVDDDADDQLMVFETIKEINPDARIATAINGLEALHFLSNAKTKEELPCLIIMDINMPLMDGKETVSRIKKERRFDSIPIVLFTTSSSQLDRTFCEQFNIPFVTKPLSPKELFHVVKGILALANG</sequence>
<dbReference type="RefSeq" id="WP_066403278.1">
    <property type="nucleotide sequence ID" value="NZ_CP011390.1"/>
</dbReference>
<dbReference type="SMART" id="SM00448">
    <property type="entry name" value="REC"/>
    <property type="match status" value="1"/>
</dbReference>
<dbReference type="PANTHER" id="PTHR44520">
    <property type="entry name" value="RESPONSE REGULATOR RCP1-RELATED"/>
    <property type="match status" value="1"/>
</dbReference>
<evidence type="ECO:0000256" key="1">
    <source>
        <dbReference type="PROSITE-ProRule" id="PRU00169"/>
    </source>
</evidence>
<proteinExistence type="predicted"/>
<feature type="modified residue" description="4-aspartylphosphate" evidence="1">
    <location>
        <position position="63"/>
    </location>
</feature>
<organism evidence="3 4">
    <name type="scientific">Flavisolibacter tropicus</name>
    <dbReference type="NCBI Taxonomy" id="1492898"/>
    <lineage>
        <taxon>Bacteria</taxon>
        <taxon>Pseudomonadati</taxon>
        <taxon>Bacteroidota</taxon>
        <taxon>Chitinophagia</taxon>
        <taxon>Chitinophagales</taxon>
        <taxon>Chitinophagaceae</taxon>
        <taxon>Flavisolibacter</taxon>
    </lineage>
</organism>
<gene>
    <name evidence="3" type="ORF">SY85_07930</name>
</gene>
<dbReference type="Proteomes" id="UP000077177">
    <property type="component" value="Chromosome"/>
</dbReference>
<dbReference type="SUPFAM" id="SSF52172">
    <property type="entry name" value="CheY-like"/>
    <property type="match status" value="1"/>
</dbReference>
<evidence type="ECO:0000259" key="2">
    <source>
        <dbReference type="PROSITE" id="PS50110"/>
    </source>
</evidence>
<reference evidence="3 4" key="2">
    <citation type="journal article" date="2016" name="Int. J. Syst. Evol. Microbiol.">
        <title>Flavisolibacter tropicus sp. nov., isolated from tropical soil.</title>
        <authorList>
            <person name="Lee J.J."/>
            <person name="Kang M.S."/>
            <person name="Kim G.S."/>
            <person name="Lee C.S."/>
            <person name="Lim S."/>
            <person name="Lee J."/>
            <person name="Roh S.H."/>
            <person name="Kang H."/>
            <person name="Ha J.M."/>
            <person name="Bae S."/>
            <person name="Jung H.Y."/>
            <person name="Kim M.K."/>
        </authorList>
    </citation>
    <scope>NUCLEOTIDE SEQUENCE [LARGE SCALE GENOMIC DNA]</scope>
    <source>
        <strain evidence="3 4">LCS9</strain>
    </source>
</reference>
<protein>
    <recommendedName>
        <fullName evidence="2">Response regulatory domain-containing protein</fullName>
    </recommendedName>
</protein>
<dbReference type="PANTHER" id="PTHR44520:SF2">
    <property type="entry name" value="RESPONSE REGULATOR RCP1"/>
    <property type="match status" value="1"/>
</dbReference>
<reference evidence="4" key="1">
    <citation type="submission" date="2015-01" db="EMBL/GenBank/DDBJ databases">
        <title>Flavisolibacter sp./LCS9/ whole genome sequencing.</title>
        <authorList>
            <person name="Kim M.K."/>
            <person name="Srinivasan S."/>
            <person name="Lee J.-J."/>
        </authorList>
    </citation>
    <scope>NUCLEOTIDE SEQUENCE [LARGE SCALE GENOMIC DNA]</scope>
    <source>
        <strain evidence="4">LCS9</strain>
    </source>
</reference>
<dbReference type="GO" id="GO:0000160">
    <property type="term" value="P:phosphorelay signal transduction system"/>
    <property type="evidence" value="ECO:0007669"/>
    <property type="project" value="InterPro"/>
</dbReference>